<dbReference type="InterPro" id="IPR018060">
    <property type="entry name" value="HTH_AraC"/>
</dbReference>
<keyword evidence="3" id="KW-0804">Transcription</keyword>
<sequence length="292" mass="33327">MEYKRGVFGVLNQDDMEAQPLILLDGGVERRCGETYDFSNDRRPGYEGFLFQYTLSGEGIFERNKTRYRVTRGQGFLIRFPEESRYYLERDRNEPWEFLYLHFCGTAALPFVKKIRDISPDILDLDENSPPVRMALSLQKRLTNGERLQKYEGGEFLYRFLCAVLRETEHPAAQKKSSSVKRAAEIMEEEYRGLAGIEELAARLDLSPEHLSRAFKEEMGTAPLSYLTGLRLQSAMNDLLGTEQSIDCIARANGFSNGNYFAKIFRKHVGISPGCYRKSNGIGKYSGKGMGE</sequence>
<dbReference type="EMBL" id="CP035945">
    <property type="protein sequence ID" value="QBE95333.1"/>
    <property type="molecule type" value="Genomic_DNA"/>
</dbReference>
<dbReference type="Proteomes" id="UP000289794">
    <property type="component" value="Chromosome"/>
</dbReference>
<dbReference type="RefSeq" id="WP_130179921.1">
    <property type="nucleotide sequence ID" value="NZ_CP035945.1"/>
</dbReference>
<dbReference type="InterPro" id="IPR009057">
    <property type="entry name" value="Homeodomain-like_sf"/>
</dbReference>
<dbReference type="SMART" id="SM00342">
    <property type="entry name" value="HTH_ARAC"/>
    <property type="match status" value="1"/>
</dbReference>
<evidence type="ECO:0000256" key="1">
    <source>
        <dbReference type="ARBA" id="ARBA00023015"/>
    </source>
</evidence>
<dbReference type="SUPFAM" id="SSF51215">
    <property type="entry name" value="Regulatory protein AraC"/>
    <property type="match status" value="1"/>
</dbReference>
<accession>A0A4P6LW53</accession>
<dbReference type="KEGG" id="bpro:PMF13cell1_00854"/>
<dbReference type="InterPro" id="IPR003313">
    <property type="entry name" value="AraC-bd"/>
</dbReference>
<protein>
    <submittedName>
        <fullName evidence="5">HTH-type transcriptional regulator YesS</fullName>
    </submittedName>
</protein>
<dbReference type="SUPFAM" id="SSF46689">
    <property type="entry name" value="Homeodomain-like"/>
    <property type="match status" value="2"/>
</dbReference>
<gene>
    <name evidence="5" type="primary">yesS_1</name>
    <name evidence="5" type="ORF">PMF13cell1_00854</name>
</gene>
<name>A0A4P6LW53_9FIRM</name>
<dbReference type="PANTHER" id="PTHR43280:SF2">
    <property type="entry name" value="HTH-TYPE TRANSCRIPTIONAL REGULATOR EXSA"/>
    <property type="match status" value="1"/>
</dbReference>
<dbReference type="PROSITE" id="PS00041">
    <property type="entry name" value="HTH_ARAC_FAMILY_1"/>
    <property type="match status" value="1"/>
</dbReference>
<dbReference type="Gene3D" id="1.10.10.60">
    <property type="entry name" value="Homeodomain-like"/>
    <property type="match status" value="2"/>
</dbReference>
<proteinExistence type="predicted"/>
<evidence type="ECO:0000256" key="2">
    <source>
        <dbReference type="ARBA" id="ARBA00023125"/>
    </source>
</evidence>
<dbReference type="Pfam" id="PF12833">
    <property type="entry name" value="HTH_18"/>
    <property type="match status" value="1"/>
</dbReference>
<dbReference type="AlphaFoldDB" id="A0A4P6LW53"/>
<dbReference type="PROSITE" id="PS01124">
    <property type="entry name" value="HTH_ARAC_FAMILY_2"/>
    <property type="match status" value="1"/>
</dbReference>
<reference evidence="5 6" key="1">
    <citation type="submission" date="2019-01" db="EMBL/GenBank/DDBJ databases">
        <title>PMF-metabolizing Aryl O-demethylase.</title>
        <authorList>
            <person name="Kim M."/>
        </authorList>
    </citation>
    <scope>NUCLEOTIDE SEQUENCE [LARGE SCALE GENOMIC DNA]</scope>
    <source>
        <strain evidence="5 6">PMF1</strain>
    </source>
</reference>
<dbReference type="Gene3D" id="2.60.120.280">
    <property type="entry name" value="Regulatory protein AraC"/>
    <property type="match status" value="1"/>
</dbReference>
<evidence type="ECO:0000313" key="5">
    <source>
        <dbReference type="EMBL" id="QBE95333.1"/>
    </source>
</evidence>
<dbReference type="GO" id="GO:0003700">
    <property type="term" value="F:DNA-binding transcription factor activity"/>
    <property type="evidence" value="ECO:0007669"/>
    <property type="project" value="InterPro"/>
</dbReference>
<evidence type="ECO:0000259" key="4">
    <source>
        <dbReference type="PROSITE" id="PS01124"/>
    </source>
</evidence>
<feature type="domain" description="HTH araC/xylS-type" evidence="4">
    <location>
        <begin position="181"/>
        <end position="279"/>
    </location>
</feature>
<dbReference type="PANTHER" id="PTHR43280">
    <property type="entry name" value="ARAC-FAMILY TRANSCRIPTIONAL REGULATOR"/>
    <property type="match status" value="1"/>
</dbReference>
<dbReference type="InterPro" id="IPR018062">
    <property type="entry name" value="HTH_AraC-typ_CS"/>
</dbReference>
<dbReference type="InterPro" id="IPR037923">
    <property type="entry name" value="HTH-like"/>
</dbReference>
<dbReference type="Pfam" id="PF02311">
    <property type="entry name" value="AraC_binding"/>
    <property type="match status" value="1"/>
</dbReference>
<keyword evidence="2" id="KW-0238">DNA-binding</keyword>
<evidence type="ECO:0000256" key="3">
    <source>
        <dbReference type="ARBA" id="ARBA00023163"/>
    </source>
</evidence>
<dbReference type="GO" id="GO:0043565">
    <property type="term" value="F:sequence-specific DNA binding"/>
    <property type="evidence" value="ECO:0007669"/>
    <property type="project" value="InterPro"/>
</dbReference>
<organism evidence="5 6">
    <name type="scientific">Blautia producta</name>
    <dbReference type="NCBI Taxonomy" id="33035"/>
    <lineage>
        <taxon>Bacteria</taxon>
        <taxon>Bacillati</taxon>
        <taxon>Bacillota</taxon>
        <taxon>Clostridia</taxon>
        <taxon>Lachnospirales</taxon>
        <taxon>Lachnospiraceae</taxon>
        <taxon>Blautia</taxon>
    </lineage>
</organism>
<evidence type="ECO:0000313" key="6">
    <source>
        <dbReference type="Proteomes" id="UP000289794"/>
    </source>
</evidence>
<keyword evidence="1" id="KW-0805">Transcription regulation</keyword>